<keyword evidence="2" id="KW-1185">Reference proteome</keyword>
<dbReference type="EMBL" id="ML121824">
    <property type="protein sequence ID" value="RPB17947.1"/>
    <property type="molecule type" value="Genomic_DNA"/>
</dbReference>
<dbReference type="AlphaFoldDB" id="A0A3N4L4Y8"/>
<organism evidence="1 2">
    <name type="scientific">Terfezia boudieri ATCC MYA-4762</name>
    <dbReference type="NCBI Taxonomy" id="1051890"/>
    <lineage>
        <taxon>Eukaryota</taxon>
        <taxon>Fungi</taxon>
        <taxon>Dikarya</taxon>
        <taxon>Ascomycota</taxon>
        <taxon>Pezizomycotina</taxon>
        <taxon>Pezizomycetes</taxon>
        <taxon>Pezizales</taxon>
        <taxon>Pezizaceae</taxon>
        <taxon>Terfezia</taxon>
    </lineage>
</organism>
<dbReference type="OrthoDB" id="1911848at2759"/>
<dbReference type="Proteomes" id="UP000267821">
    <property type="component" value="Unassembled WGS sequence"/>
</dbReference>
<reference evidence="1 2" key="1">
    <citation type="journal article" date="2018" name="Nat. Ecol. Evol.">
        <title>Pezizomycetes genomes reveal the molecular basis of ectomycorrhizal truffle lifestyle.</title>
        <authorList>
            <person name="Murat C."/>
            <person name="Payen T."/>
            <person name="Noel B."/>
            <person name="Kuo A."/>
            <person name="Morin E."/>
            <person name="Chen J."/>
            <person name="Kohler A."/>
            <person name="Krizsan K."/>
            <person name="Balestrini R."/>
            <person name="Da Silva C."/>
            <person name="Montanini B."/>
            <person name="Hainaut M."/>
            <person name="Levati E."/>
            <person name="Barry K.W."/>
            <person name="Belfiori B."/>
            <person name="Cichocki N."/>
            <person name="Clum A."/>
            <person name="Dockter R.B."/>
            <person name="Fauchery L."/>
            <person name="Guy J."/>
            <person name="Iotti M."/>
            <person name="Le Tacon F."/>
            <person name="Lindquist E.A."/>
            <person name="Lipzen A."/>
            <person name="Malagnac F."/>
            <person name="Mello A."/>
            <person name="Molinier V."/>
            <person name="Miyauchi S."/>
            <person name="Poulain J."/>
            <person name="Riccioni C."/>
            <person name="Rubini A."/>
            <person name="Sitrit Y."/>
            <person name="Splivallo R."/>
            <person name="Traeger S."/>
            <person name="Wang M."/>
            <person name="Zifcakova L."/>
            <person name="Wipf D."/>
            <person name="Zambonelli A."/>
            <person name="Paolocci F."/>
            <person name="Nowrousian M."/>
            <person name="Ottonello S."/>
            <person name="Baldrian P."/>
            <person name="Spatafora J.W."/>
            <person name="Henrissat B."/>
            <person name="Nagy L.G."/>
            <person name="Aury J.M."/>
            <person name="Wincker P."/>
            <person name="Grigoriev I.V."/>
            <person name="Bonfante P."/>
            <person name="Martin F.M."/>
        </authorList>
    </citation>
    <scope>NUCLEOTIDE SEQUENCE [LARGE SCALE GENOMIC DNA]</scope>
    <source>
        <strain evidence="1 2">ATCC MYA-4762</strain>
    </source>
</reference>
<proteinExistence type="predicted"/>
<sequence>MSGLEITGVIVAAPGIIDLCLKYAQILGDKVELYRHLDLQLNEKHLRISDHRIKIQTELQFVKAIAHKLSPEVLEHFLLLLQQLVGKLEAAIRLLDSLYGSGIDSWRQKLKLVMGGFSGVKKVIDELDEWQGCFSNYLMLVTLVGNKHRRRRRTSPLGRF</sequence>
<evidence type="ECO:0000313" key="1">
    <source>
        <dbReference type="EMBL" id="RPB17947.1"/>
    </source>
</evidence>
<evidence type="ECO:0000313" key="2">
    <source>
        <dbReference type="Proteomes" id="UP000267821"/>
    </source>
</evidence>
<name>A0A3N4L4Y8_9PEZI</name>
<dbReference type="STRING" id="1051890.A0A3N4L4Y8"/>
<accession>A0A3N4L4Y8</accession>
<evidence type="ECO:0008006" key="3">
    <source>
        <dbReference type="Google" id="ProtNLM"/>
    </source>
</evidence>
<gene>
    <name evidence="1" type="ORF">L211DRAFT_361431</name>
</gene>
<dbReference type="InParanoid" id="A0A3N4L4Y8"/>
<protein>
    <recommendedName>
        <fullName evidence="3">Fungal N-terminal domain-containing protein</fullName>
    </recommendedName>
</protein>